<protein>
    <submittedName>
        <fullName evidence="2">Uncharacterized protein</fullName>
    </submittedName>
</protein>
<keyword evidence="1" id="KW-1133">Transmembrane helix</keyword>
<evidence type="ECO:0000313" key="2">
    <source>
        <dbReference type="EMBL" id="GEP82720.1"/>
    </source>
</evidence>
<feature type="transmembrane region" description="Helical" evidence="1">
    <location>
        <begin position="42"/>
        <end position="68"/>
    </location>
</feature>
<keyword evidence="3" id="KW-1185">Reference proteome</keyword>
<proteinExistence type="predicted"/>
<feature type="transmembrane region" description="Helical" evidence="1">
    <location>
        <begin position="6"/>
        <end position="30"/>
    </location>
</feature>
<gene>
    <name evidence="2" type="ORF">SKL01_18980</name>
</gene>
<comment type="caution">
    <text evidence="2">The sequence shown here is derived from an EMBL/GenBank/DDBJ whole genome shotgun (WGS) entry which is preliminary data.</text>
</comment>
<dbReference type="Proteomes" id="UP000321040">
    <property type="component" value="Unassembled WGS sequence"/>
</dbReference>
<sequence>MDIVTKVISSITSFIAVISTISYGVSRVVIHFKNHPESKFKILIRSIAISILMFIFVNFPALMIFMIINNKNSVFYKYQNIIVLITMLVLFITIIFTFVCFFVKEWHKIKYAFFIAADYKKFNSCRC</sequence>
<keyword evidence="1" id="KW-0812">Transmembrane</keyword>
<feature type="transmembrane region" description="Helical" evidence="1">
    <location>
        <begin position="80"/>
        <end position="103"/>
    </location>
</feature>
<organism evidence="2 3">
    <name type="scientific">Staphylococcus kloosii</name>
    <dbReference type="NCBI Taxonomy" id="29384"/>
    <lineage>
        <taxon>Bacteria</taxon>
        <taxon>Bacillati</taxon>
        <taxon>Bacillota</taxon>
        <taxon>Bacilli</taxon>
        <taxon>Bacillales</taxon>
        <taxon>Staphylococcaceae</taxon>
        <taxon>Staphylococcus</taxon>
    </lineage>
</organism>
<keyword evidence="1" id="KW-0472">Membrane</keyword>
<name>A0ABQ0XSJ9_9STAP</name>
<reference evidence="2 3" key="1">
    <citation type="submission" date="2019-07" db="EMBL/GenBank/DDBJ databases">
        <title>Whole genome shotgun sequence of Staphylococcus kloosii NBRC 109624.</title>
        <authorList>
            <person name="Hosoyama A."/>
            <person name="Uohara A."/>
            <person name="Ohji S."/>
            <person name="Ichikawa N."/>
        </authorList>
    </citation>
    <scope>NUCLEOTIDE SEQUENCE [LARGE SCALE GENOMIC DNA]</scope>
    <source>
        <strain evidence="2 3">NBRC 109624</strain>
    </source>
</reference>
<evidence type="ECO:0000256" key="1">
    <source>
        <dbReference type="SAM" id="Phobius"/>
    </source>
</evidence>
<dbReference type="EMBL" id="BKAQ01000016">
    <property type="protein sequence ID" value="GEP82720.1"/>
    <property type="molecule type" value="Genomic_DNA"/>
</dbReference>
<evidence type="ECO:0000313" key="3">
    <source>
        <dbReference type="Proteomes" id="UP000321040"/>
    </source>
</evidence>
<accession>A0ABQ0XSJ9</accession>